<organism evidence="3 4">
    <name type="scientific">Thermostaphylospora chromogena</name>
    <dbReference type="NCBI Taxonomy" id="35622"/>
    <lineage>
        <taxon>Bacteria</taxon>
        <taxon>Bacillati</taxon>
        <taxon>Actinomycetota</taxon>
        <taxon>Actinomycetes</taxon>
        <taxon>Streptosporangiales</taxon>
        <taxon>Thermomonosporaceae</taxon>
        <taxon>Thermostaphylospora</taxon>
    </lineage>
</organism>
<keyword evidence="2" id="KW-0812">Transmembrane</keyword>
<evidence type="ECO:0000313" key="3">
    <source>
        <dbReference type="EMBL" id="SDQ91932.1"/>
    </source>
</evidence>
<sequence>MSEHASGSSTDLTAPPARDAAETDEDASDPAPEARDGEAPAAAPPARSAAPTVSDGYGGGAGGASAASWEWFPFSGMSARQWLIVMGAAVVGGVLGMMVGLPVAIIAVSTTLLGGDGLGVLAGFAAMVLGAFVGTVAGAVRAALRAVRPGTAPPAFRPSPPLRTPPAPSGTAPGKARTEADQQDAAAPAGSRADGPPGSATATPRTEHLHASPLRAPSFLGLPRLAAPGTPNWALPAIAATALLAAVALPFSPPGLGAVLVASALAGVALLAARHRITWWTAVLGTIGCALTAVPLFLDADWLVTPSVLAGAGIAAVALSGVGRGWLGVLKGGMSVPAALPYVPGVLGEAVRVPAVRRPRKMLQLGVGIGLTLVLLPLFGALFASADPVFSALVTDLLTATEWIATLPVRILVFLVVAVLAAAVVIAAVRPMTEPTSPRFAPRLGRAALLPPLVMLDLLFAVFVAVQVTVLFGGDQRVLSTAGLTYAEYARQGFFQLVVVSVFVLAIVAFVSAVTPDSGRDRWALAVPVGILCALTVVILASALHRLGLYTDVYGLTRLRASVQAAILWLGAVFALVLAAGAMRLARRPGGWLPRALLAVTGAGLVAFAVWNPDLRVAETQIAVRGVDRLDADYLGDLGAEAVPALDRLPEPLRTCVLAEVVRVNDLDRPDPWNGWNLARARAREILAQRPLLTEHDCSTITTPLRTRGETELPR</sequence>
<feature type="transmembrane region" description="Helical" evidence="2">
    <location>
        <begin position="403"/>
        <end position="429"/>
    </location>
</feature>
<evidence type="ECO:0000256" key="1">
    <source>
        <dbReference type="SAM" id="MobiDB-lite"/>
    </source>
</evidence>
<dbReference type="Pfam" id="PF13687">
    <property type="entry name" value="DUF4153"/>
    <property type="match status" value="1"/>
</dbReference>
<feature type="transmembrane region" description="Helical" evidence="2">
    <location>
        <begin position="279"/>
        <end position="298"/>
    </location>
</feature>
<keyword evidence="2" id="KW-1133">Transmembrane helix</keyword>
<feature type="transmembrane region" description="Helical" evidence="2">
    <location>
        <begin position="449"/>
        <end position="473"/>
    </location>
</feature>
<dbReference type="Proteomes" id="UP000217103">
    <property type="component" value="Unassembled WGS sequence"/>
</dbReference>
<feature type="region of interest" description="Disordered" evidence="1">
    <location>
        <begin position="150"/>
        <end position="206"/>
    </location>
</feature>
<evidence type="ECO:0000256" key="2">
    <source>
        <dbReference type="SAM" id="Phobius"/>
    </source>
</evidence>
<dbReference type="EMBL" id="FNKK01000002">
    <property type="protein sequence ID" value="SDQ91932.1"/>
    <property type="molecule type" value="Genomic_DNA"/>
</dbReference>
<feature type="transmembrane region" description="Helical" evidence="2">
    <location>
        <begin position="304"/>
        <end position="327"/>
    </location>
</feature>
<name>A0A1H1ET72_9ACTN</name>
<dbReference type="AlphaFoldDB" id="A0A1H1ET72"/>
<gene>
    <name evidence="3" type="ORF">SAMN04489764_2621</name>
</gene>
<feature type="transmembrane region" description="Helical" evidence="2">
    <location>
        <begin position="120"/>
        <end position="140"/>
    </location>
</feature>
<keyword evidence="2" id="KW-0472">Membrane</keyword>
<feature type="transmembrane region" description="Helical" evidence="2">
    <location>
        <begin position="82"/>
        <end position="108"/>
    </location>
</feature>
<accession>A0A1H1ET72</accession>
<feature type="region of interest" description="Disordered" evidence="1">
    <location>
        <begin position="1"/>
        <end position="55"/>
    </location>
</feature>
<feature type="transmembrane region" description="Helical" evidence="2">
    <location>
        <begin position="362"/>
        <end position="383"/>
    </location>
</feature>
<evidence type="ECO:0000313" key="4">
    <source>
        <dbReference type="Proteomes" id="UP000217103"/>
    </source>
</evidence>
<dbReference type="InterPro" id="IPR025291">
    <property type="entry name" value="DUF4153"/>
</dbReference>
<feature type="compositionally biased region" description="Polar residues" evidence="1">
    <location>
        <begin position="1"/>
        <end position="12"/>
    </location>
</feature>
<feature type="transmembrane region" description="Helical" evidence="2">
    <location>
        <begin position="255"/>
        <end position="272"/>
    </location>
</feature>
<feature type="transmembrane region" description="Helical" evidence="2">
    <location>
        <begin position="493"/>
        <end position="511"/>
    </location>
</feature>
<feature type="transmembrane region" description="Helical" evidence="2">
    <location>
        <begin position="233"/>
        <end position="249"/>
    </location>
</feature>
<dbReference type="STRING" id="35622.SAMN04489764_2621"/>
<keyword evidence="4" id="KW-1185">Reference proteome</keyword>
<dbReference type="OrthoDB" id="9757990at2"/>
<feature type="compositionally biased region" description="Pro residues" evidence="1">
    <location>
        <begin position="151"/>
        <end position="168"/>
    </location>
</feature>
<feature type="transmembrane region" description="Helical" evidence="2">
    <location>
        <begin position="592"/>
        <end position="611"/>
    </location>
</feature>
<proteinExistence type="predicted"/>
<feature type="transmembrane region" description="Helical" evidence="2">
    <location>
        <begin position="565"/>
        <end position="585"/>
    </location>
</feature>
<protein>
    <submittedName>
        <fullName evidence="3">Uncharacterized protein</fullName>
    </submittedName>
</protein>
<reference evidence="3 4" key="1">
    <citation type="submission" date="2016-10" db="EMBL/GenBank/DDBJ databases">
        <authorList>
            <person name="de Groot N.N."/>
        </authorList>
    </citation>
    <scope>NUCLEOTIDE SEQUENCE [LARGE SCALE GENOMIC DNA]</scope>
    <source>
        <strain evidence="3 4">DSM 43794</strain>
    </source>
</reference>
<feature type="transmembrane region" description="Helical" evidence="2">
    <location>
        <begin position="523"/>
        <end position="545"/>
    </location>
</feature>
<feature type="compositionally biased region" description="Low complexity" evidence="1">
    <location>
        <begin position="39"/>
        <end position="51"/>
    </location>
</feature>
<dbReference type="RefSeq" id="WP_131815526.1">
    <property type="nucleotide sequence ID" value="NZ_FNKK01000002.1"/>
</dbReference>